<dbReference type="GO" id="GO:0009279">
    <property type="term" value="C:cell outer membrane"/>
    <property type="evidence" value="ECO:0007669"/>
    <property type="project" value="UniProtKB-SubCell"/>
</dbReference>
<dbReference type="SUPFAM" id="SSF56925">
    <property type="entry name" value="OMPA-like"/>
    <property type="match status" value="1"/>
</dbReference>
<evidence type="ECO:0000256" key="2">
    <source>
        <dbReference type="ARBA" id="ARBA00022729"/>
    </source>
</evidence>
<feature type="chain" id="PRO_5032817022" evidence="3">
    <location>
        <begin position="20"/>
        <end position="193"/>
    </location>
</feature>
<feature type="domain" description="Outer membrane protein beta-barrel" evidence="4">
    <location>
        <begin position="12"/>
        <end position="193"/>
    </location>
</feature>
<gene>
    <name evidence="5" type="ORF">GQF02_13925</name>
</gene>
<feature type="signal peptide" evidence="3">
    <location>
        <begin position="1"/>
        <end position="19"/>
    </location>
</feature>
<dbReference type="RefSeq" id="WP_160797970.1">
    <property type="nucleotide sequence ID" value="NZ_WSSB01000015.1"/>
</dbReference>
<name>A0A845BTZ6_9NEIS</name>
<protein>
    <submittedName>
        <fullName evidence="5">Outer membrane beta-barrel protein</fullName>
    </submittedName>
</protein>
<sequence length="193" mass="20597">MKPNALLLSLTLIAGVASAAPQLADEYIGFAGAIAQHKVDYSVLGGNGSNQENTRAGYVLNAGYYFMPQLSVELAFADLGESKRNYGASKLSTNFRSISFSALGHLPINEQIGVYGRLGAGQVRARGTFEGESFTDHSYQPIVGVGMEGTLSSEWRLFAELTHYGKVSIENDFGSEVASVKAMALQAGASYHF</sequence>
<dbReference type="Proteomes" id="UP000467214">
    <property type="component" value="Unassembled WGS sequence"/>
</dbReference>
<evidence type="ECO:0000256" key="1">
    <source>
        <dbReference type="ARBA" id="ARBA00004442"/>
    </source>
</evidence>
<dbReference type="EMBL" id="WSSB01000015">
    <property type="protein sequence ID" value="MXR38071.1"/>
    <property type="molecule type" value="Genomic_DNA"/>
</dbReference>
<dbReference type="Gene3D" id="2.40.160.20">
    <property type="match status" value="1"/>
</dbReference>
<organism evidence="5 6">
    <name type="scientific">Craterilacuibacter sinensis</name>
    <dbReference type="NCBI Taxonomy" id="2686017"/>
    <lineage>
        <taxon>Bacteria</taxon>
        <taxon>Pseudomonadati</taxon>
        <taxon>Pseudomonadota</taxon>
        <taxon>Betaproteobacteria</taxon>
        <taxon>Neisseriales</taxon>
        <taxon>Neisseriaceae</taxon>
        <taxon>Craterilacuibacter</taxon>
    </lineage>
</organism>
<comment type="subcellular location">
    <subcellularLocation>
        <location evidence="1">Cell outer membrane</location>
    </subcellularLocation>
</comment>
<accession>A0A845BTZ6</accession>
<keyword evidence="6" id="KW-1185">Reference proteome</keyword>
<dbReference type="AlphaFoldDB" id="A0A845BTZ6"/>
<evidence type="ECO:0000259" key="4">
    <source>
        <dbReference type="Pfam" id="PF13505"/>
    </source>
</evidence>
<reference evidence="5 6" key="1">
    <citation type="submission" date="2019-12" db="EMBL/GenBank/DDBJ databases">
        <title>Neisseriaceae gen. nov. sp. Genome sequencing and assembly.</title>
        <authorList>
            <person name="Liu Z."/>
            <person name="Li A."/>
        </authorList>
    </citation>
    <scope>NUCLEOTIDE SEQUENCE [LARGE SCALE GENOMIC DNA]</scope>
    <source>
        <strain evidence="5 6">B2N2-7</strain>
    </source>
</reference>
<evidence type="ECO:0000313" key="6">
    <source>
        <dbReference type="Proteomes" id="UP000467214"/>
    </source>
</evidence>
<proteinExistence type="predicted"/>
<dbReference type="InterPro" id="IPR011250">
    <property type="entry name" value="OMP/PagP_B-barrel"/>
</dbReference>
<evidence type="ECO:0000313" key="5">
    <source>
        <dbReference type="EMBL" id="MXR38071.1"/>
    </source>
</evidence>
<keyword evidence="2 3" id="KW-0732">Signal</keyword>
<evidence type="ECO:0000256" key="3">
    <source>
        <dbReference type="SAM" id="SignalP"/>
    </source>
</evidence>
<dbReference type="InterPro" id="IPR027385">
    <property type="entry name" value="Beta-barrel_OMP"/>
</dbReference>
<dbReference type="Pfam" id="PF13505">
    <property type="entry name" value="OMP_b-brl"/>
    <property type="match status" value="1"/>
</dbReference>
<comment type="caution">
    <text evidence="5">The sequence shown here is derived from an EMBL/GenBank/DDBJ whole genome shotgun (WGS) entry which is preliminary data.</text>
</comment>